<protein>
    <submittedName>
        <fullName evidence="1">Uncharacterized protein</fullName>
    </submittedName>
</protein>
<dbReference type="AlphaFoldDB" id="A0A1J7JIS2"/>
<dbReference type="EMBL" id="KV875097">
    <property type="protein sequence ID" value="OIW29672.1"/>
    <property type="molecule type" value="Genomic_DNA"/>
</dbReference>
<accession>A0A1J7JIS2</accession>
<dbReference type="Proteomes" id="UP000182658">
    <property type="component" value="Unassembled WGS sequence"/>
</dbReference>
<gene>
    <name evidence="1" type="ORF">CONLIGDRAFT_337220</name>
</gene>
<evidence type="ECO:0000313" key="2">
    <source>
        <dbReference type="Proteomes" id="UP000182658"/>
    </source>
</evidence>
<reference evidence="1 2" key="1">
    <citation type="submission" date="2016-10" db="EMBL/GenBank/DDBJ databases">
        <title>Draft genome sequence of Coniochaeta ligniaria NRRL30616, a lignocellulolytic fungus for bioabatement of inhibitors in plant biomass hydrolysates.</title>
        <authorList>
            <consortium name="DOE Joint Genome Institute"/>
            <person name="Jimenez D.J."/>
            <person name="Hector R.E."/>
            <person name="Riley R."/>
            <person name="Sun H."/>
            <person name="Grigoriev I.V."/>
            <person name="Van Elsas J.D."/>
            <person name="Nichols N.N."/>
        </authorList>
    </citation>
    <scope>NUCLEOTIDE SEQUENCE [LARGE SCALE GENOMIC DNA]</scope>
    <source>
        <strain evidence="1 2">NRRL 30616</strain>
    </source>
</reference>
<keyword evidence="2" id="KW-1185">Reference proteome</keyword>
<evidence type="ECO:0000313" key="1">
    <source>
        <dbReference type="EMBL" id="OIW29672.1"/>
    </source>
</evidence>
<organism evidence="1 2">
    <name type="scientific">Coniochaeta ligniaria NRRL 30616</name>
    <dbReference type="NCBI Taxonomy" id="1408157"/>
    <lineage>
        <taxon>Eukaryota</taxon>
        <taxon>Fungi</taxon>
        <taxon>Dikarya</taxon>
        <taxon>Ascomycota</taxon>
        <taxon>Pezizomycotina</taxon>
        <taxon>Sordariomycetes</taxon>
        <taxon>Sordariomycetidae</taxon>
        <taxon>Coniochaetales</taxon>
        <taxon>Coniochaetaceae</taxon>
        <taxon>Coniochaeta</taxon>
    </lineage>
</organism>
<name>A0A1J7JIS2_9PEZI</name>
<dbReference type="InParanoid" id="A0A1J7JIS2"/>
<proteinExistence type="predicted"/>
<sequence length="259" mass="28709">MHLVDVIMHGKKPALRPGLDHKLEPLGRVQRSLHPAALEEMPRMLPVFISIQPRLIVLPPGRVIRVRAGERTDARLRGIERVAGVIVPLMRLEPVVFPAVELADVDDDGRNFWVHEGVLRHGMPAAAAAGTVARQRGLVVRLVGLVVRLVGRKIRADAAVRHDRDGGLEGPVERPAETIEQVARKGNKGWLSSGILDTRRTIPDYWKFNHLPRLRMTDGVDKSLEGGEFWSSSRGRDHGCFVALLAQRLCKPCKVVLGL</sequence>